<gene>
    <name evidence="2" type="ORF">SAMN04488691_104191</name>
</gene>
<accession>A0A1H7PTJ0</accession>
<keyword evidence="1" id="KW-0472">Membrane</keyword>
<evidence type="ECO:0000256" key="1">
    <source>
        <dbReference type="SAM" id="Phobius"/>
    </source>
</evidence>
<dbReference type="RefSeq" id="WP_074793841.1">
    <property type="nucleotide sequence ID" value="NZ_FOAD01000004.1"/>
</dbReference>
<keyword evidence="1" id="KW-0812">Transmembrane</keyword>
<feature type="transmembrane region" description="Helical" evidence="1">
    <location>
        <begin position="28"/>
        <end position="51"/>
    </location>
</feature>
<sequence length="620" mass="68488">MAVSTDRRTRTVPALSLPTLLAPPVQRALLVVAALAVLAQSALLILVPPPAGYEPSPVTAFPVTYWVTFGLGIATAVLVSVGSAVTRNRNWTRAVTLLLAQYALFFAIPGVRGYRLYGRGTSDSLYHLGAVRDLVAFGSLPGDVFYPFEHMLFAELVFFGVPVATLIQLSPFVFTVIYVLGVGVYLRALTGDERALPLGIAAATPLYFAKFYTQLQPAVLSFMLFPVFLTFVERARRTNDRRYLGLVAVSSLALVFFHPVSALFFVIIVVGTVGYSNVYRRVTGNPVRSIRPMIALAIIPAAFMWYIGFRRAQLSLIQIFALAGETNPASQRAELASNAGLTALELVQRFVQLYGAVFLYFAVAGVFSLWLVRRLLQTDVKYHDGFLVTQFGIGAAVGVVFLGTYLIATGPIRIARYALVFATLLVGLSFLKLLVARGNFRLRVVGTAVLVVVVVAAALLGTFTVYGPNKHMTYSEYEGADFMLQYHNPDLPVRSFSLTVKTERYLSGGQDITLPRRTFSEESERYALTPGLGYDEYERASISYTHSYAATHEYDRRFLDAAYFTDNQREQLFLYDQSDIAEMDADHTVNRVYSNGGFQGWYIRWGEDKPNAATETFPAG</sequence>
<protein>
    <recommendedName>
        <fullName evidence="4">Dolichyl-phosphate-mannose-protein mannosyltransferase</fullName>
    </recommendedName>
</protein>
<keyword evidence="1" id="KW-1133">Transmembrane helix</keyword>
<feature type="transmembrane region" description="Helical" evidence="1">
    <location>
        <begin position="156"/>
        <end position="186"/>
    </location>
</feature>
<feature type="transmembrane region" description="Helical" evidence="1">
    <location>
        <begin position="244"/>
        <end position="270"/>
    </location>
</feature>
<organism evidence="2 3">
    <name type="scientific">Haloferax larsenii</name>
    <dbReference type="NCBI Taxonomy" id="302484"/>
    <lineage>
        <taxon>Archaea</taxon>
        <taxon>Methanobacteriati</taxon>
        <taxon>Methanobacteriota</taxon>
        <taxon>Stenosarchaea group</taxon>
        <taxon>Halobacteria</taxon>
        <taxon>Halobacteriales</taxon>
        <taxon>Haloferacaceae</taxon>
        <taxon>Haloferax</taxon>
    </lineage>
</organism>
<feature type="transmembrane region" description="Helical" evidence="1">
    <location>
        <begin position="442"/>
        <end position="466"/>
    </location>
</feature>
<feature type="transmembrane region" description="Helical" evidence="1">
    <location>
        <begin position="290"/>
        <end position="309"/>
    </location>
</feature>
<evidence type="ECO:0008006" key="4">
    <source>
        <dbReference type="Google" id="ProtNLM"/>
    </source>
</evidence>
<evidence type="ECO:0000313" key="2">
    <source>
        <dbReference type="EMBL" id="SEL38896.1"/>
    </source>
</evidence>
<dbReference type="Proteomes" id="UP000183894">
    <property type="component" value="Unassembled WGS sequence"/>
</dbReference>
<feature type="transmembrane region" description="Helical" evidence="1">
    <location>
        <begin position="97"/>
        <end position="117"/>
    </location>
</feature>
<feature type="transmembrane region" description="Helical" evidence="1">
    <location>
        <begin position="215"/>
        <end position="232"/>
    </location>
</feature>
<name>A0A1H7PTJ0_HALLR</name>
<dbReference type="OrthoDB" id="137309at2157"/>
<reference evidence="2 3" key="1">
    <citation type="submission" date="2016-10" db="EMBL/GenBank/DDBJ databases">
        <authorList>
            <person name="de Groot N.N."/>
        </authorList>
    </citation>
    <scope>NUCLEOTIDE SEQUENCE [LARGE SCALE GENOMIC DNA]</scope>
    <source>
        <strain evidence="2 3">CDM_5</strain>
    </source>
</reference>
<feature type="transmembrane region" description="Helical" evidence="1">
    <location>
        <begin position="414"/>
        <end position="436"/>
    </location>
</feature>
<proteinExistence type="predicted"/>
<dbReference type="EMBL" id="FOAD01000004">
    <property type="protein sequence ID" value="SEL38896.1"/>
    <property type="molecule type" value="Genomic_DNA"/>
</dbReference>
<evidence type="ECO:0000313" key="3">
    <source>
        <dbReference type="Proteomes" id="UP000183894"/>
    </source>
</evidence>
<feature type="transmembrane region" description="Helical" evidence="1">
    <location>
        <begin position="63"/>
        <end position="85"/>
    </location>
</feature>
<feature type="transmembrane region" description="Helical" evidence="1">
    <location>
        <begin position="353"/>
        <end position="373"/>
    </location>
</feature>
<dbReference type="AlphaFoldDB" id="A0A1H7PTJ0"/>
<feature type="transmembrane region" description="Helical" evidence="1">
    <location>
        <begin position="385"/>
        <end position="407"/>
    </location>
</feature>